<dbReference type="EMBL" id="CP089984">
    <property type="protein sequence ID" value="WXB14118.1"/>
    <property type="molecule type" value="Genomic_DNA"/>
</dbReference>
<evidence type="ECO:0000313" key="2">
    <source>
        <dbReference type="Proteomes" id="UP001370348"/>
    </source>
</evidence>
<dbReference type="Proteomes" id="UP001370348">
    <property type="component" value="Chromosome"/>
</dbReference>
<organism evidence="1 2">
    <name type="scientific">Pendulispora albinea</name>
    <dbReference type="NCBI Taxonomy" id="2741071"/>
    <lineage>
        <taxon>Bacteria</taxon>
        <taxon>Pseudomonadati</taxon>
        <taxon>Myxococcota</taxon>
        <taxon>Myxococcia</taxon>
        <taxon>Myxococcales</taxon>
        <taxon>Sorangiineae</taxon>
        <taxon>Pendulisporaceae</taxon>
        <taxon>Pendulispora</taxon>
    </lineage>
</organism>
<reference evidence="1 2" key="1">
    <citation type="submission" date="2021-12" db="EMBL/GenBank/DDBJ databases">
        <title>Discovery of the Pendulisporaceae a myxobacterial family with distinct sporulation behavior and unique specialized metabolism.</title>
        <authorList>
            <person name="Garcia R."/>
            <person name="Popoff A."/>
            <person name="Bader C.D."/>
            <person name="Loehr J."/>
            <person name="Walesch S."/>
            <person name="Walt C."/>
            <person name="Boldt J."/>
            <person name="Bunk B."/>
            <person name="Haeckl F.J.F.P.J."/>
            <person name="Gunesch A.P."/>
            <person name="Birkelbach J."/>
            <person name="Nuebel U."/>
            <person name="Pietschmann T."/>
            <person name="Bach T."/>
            <person name="Mueller R."/>
        </authorList>
    </citation>
    <scope>NUCLEOTIDE SEQUENCE [LARGE SCALE GENOMIC DNA]</scope>
    <source>
        <strain evidence="1 2">MSr11954</strain>
    </source>
</reference>
<gene>
    <name evidence="1" type="ORF">LZC94_40595</name>
</gene>
<dbReference type="RefSeq" id="WP_394823736.1">
    <property type="nucleotide sequence ID" value="NZ_CP089984.1"/>
</dbReference>
<sequence length="113" mass="12924">MRTPFLPALREARRAFGPAWVVVLSLISLAFLASCTREATEADCQLIIDRNVELQMKAMNNPDPAAIQKKQEEVRREMKDELRGECLGRRVTQKMMDCVRTAKTTDEINQCVR</sequence>
<name>A0ABZ2LTA8_9BACT</name>
<evidence type="ECO:0000313" key="1">
    <source>
        <dbReference type="EMBL" id="WXB14118.1"/>
    </source>
</evidence>
<proteinExistence type="predicted"/>
<keyword evidence="2" id="KW-1185">Reference proteome</keyword>
<accession>A0ABZ2LTA8</accession>
<protein>
    <submittedName>
        <fullName evidence="1">Uncharacterized protein</fullName>
    </submittedName>
</protein>
<dbReference type="PROSITE" id="PS51257">
    <property type="entry name" value="PROKAR_LIPOPROTEIN"/>
    <property type="match status" value="1"/>
</dbReference>